<dbReference type="PANTHER" id="PTHR21072:SF13">
    <property type="entry name" value="GPI TRANSAMIDASE COMPONENT PIG-S"/>
    <property type="match status" value="1"/>
</dbReference>
<keyword evidence="8 10" id="KW-0472">Membrane</keyword>
<dbReference type="Pfam" id="PF10510">
    <property type="entry name" value="PIG-S"/>
    <property type="match status" value="2"/>
</dbReference>
<comment type="pathway">
    <text evidence="2">Glycolipid biosynthesis; glycosylphosphatidylinositol-anchor biosynthesis.</text>
</comment>
<dbReference type="GO" id="GO:0016255">
    <property type="term" value="P:attachment of GPI anchor to protein"/>
    <property type="evidence" value="ECO:0007669"/>
    <property type="project" value="InterPro"/>
</dbReference>
<keyword evidence="9" id="KW-0325">Glycoprotein</keyword>
<evidence type="ECO:0000313" key="11">
    <source>
        <dbReference type="EMBL" id="KAF5330066.1"/>
    </source>
</evidence>
<dbReference type="OrthoDB" id="28748at2759"/>
<reference evidence="11 12" key="1">
    <citation type="journal article" date="2020" name="ISME J.">
        <title>Uncovering the hidden diversity of litter-decomposition mechanisms in mushroom-forming fungi.</title>
        <authorList>
            <person name="Floudas D."/>
            <person name="Bentzer J."/>
            <person name="Ahren D."/>
            <person name="Johansson T."/>
            <person name="Persson P."/>
            <person name="Tunlid A."/>
        </authorList>
    </citation>
    <scope>NUCLEOTIDE SEQUENCE [LARGE SCALE GENOMIC DNA]</scope>
    <source>
        <strain evidence="11 12">CBS 175.51</strain>
    </source>
</reference>
<dbReference type="AlphaFoldDB" id="A0A8H5BVM3"/>
<evidence type="ECO:0000256" key="4">
    <source>
        <dbReference type="ARBA" id="ARBA00022502"/>
    </source>
</evidence>
<evidence type="ECO:0000313" key="12">
    <source>
        <dbReference type="Proteomes" id="UP000541558"/>
    </source>
</evidence>
<keyword evidence="7 10" id="KW-1133">Transmembrane helix</keyword>
<dbReference type="Proteomes" id="UP000541558">
    <property type="component" value="Unassembled WGS sequence"/>
</dbReference>
<comment type="caution">
    <text evidence="11">The sequence shown here is derived from an EMBL/GenBank/DDBJ whole genome shotgun (WGS) entry which is preliminary data.</text>
</comment>
<keyword evidence="6" id="KW-0256">Endoplasmic reticulum</keyword>
<accession>A0A8H5BVM3</accession>
<sequence>MDPQNDLAIPSGLRNPADLFFQKETIRRTIIASYWITILLALPLWWHTTSIERLPLPEARVYHQVDKPISIPVRLCLPQSNTDLSARLQGTLSARVPKGLEVVVESGNCGTEKDAYVVSSGPKKMVQGRHLTTPFDDFDGLTQTIVSLVAPSDVEQEKQTRVAQFASRYRLAFSLLNEDASTGNSVMSWDVQKGIHRQIQPLLDVLKPLHNFTIESQVQYYAPLEFDLRPTDSGFGLSYEDLTVFINSAEWTLSSSASNDPVLHFILFVPSASHTPLRIIDSKSSAFILPQWGGVSIYNTPSIGSTQELSDRGLQRAFSTFSTQLITLLGIPQLPADIQQSPEDTGLISQWQLDALTRRRMLETAKGTRDTLRSFIKLANQLENMPVREDVRNDIEGSLDALEKLYNSASTSLSQSFAYSAEAFNLASRAFFNPGMLALLYFPTEHKYAVYAPLFASGLVPLFVSALRELKAWKQQRAQRR</sequence>
<protein>
    <recommendedName>
        <fullName evidence="13">GPI transamidase component PIG-S</fullName>
    </recommendedName>
</protein>
<keyword evidence="5 10" id="KW-0812">Transmembrane</keyword>
<evidence type="ECO:0000256" key="8">
    <source>
        <dbReference type="ARBA" id="ARBA00023136"/>
    </source>
</evidence>
<proteinExistence type="inferred from homology"/>
<evidence type="ECO:0000256" key="3">
    <source>
        <dbReference type="ARBA" id="ARBA00005316"/>
    </source>
</evidence>
<feature type="transmembrane region" description="Helical" evidence="10">
    <location>
        <begin position="448"/>
        <end position="467"/>
    </location>
</feature>
<gene>
    <name evidence="11" type="ORF">D9611_010441</name>
</gene>
<dbReference type="UniPathway" id="UPA00196"/>
<evidence type="ECO:0000256" key="1">
    <source>
        <dbReference type="ARBA" id="ARBA00004477"/>
    </source>
</evidence>
<organism evidence="11 12">
    <name type="scientific">Ephemerocybe angulata</name>
    <dbReference type="NCBI Taxonomy" id="980116"/>
    <lineage>
        <taxon>Eukaryota</taxon>
        <taxon>Fungi</taxon>
        <taxon>Dikarya</taxon>
        <taxon>Basidiomycota</taxon>
        <taxon>Agaricomycotina</taxon>
        <taxon>Agaricomycetes</taxon>
        <taxon>Agaricomycetidae</taxon>
        <taxon>Agaricales</taxon>
        <taxon>Agaricineae</taxon>
        <taxon>Psathyrellaceae</taxon>
        <taxon>Ephemerocybe</taxon>
    </lineage>
</organism>
<keyword evidence="12" id="KW-1185">Reference proteome</keyword>
<feature type="transmembrane region" description="Helical" evidence="10">
    <location>
        <begin position="29"/>
        <end position="46"/>
    </location>
</feature>
<comment type="subcellular location">
    <subcellularLocation>
        <location evidence="1">Endoplasmic reticulum membrane</location>
        <topology evidence="1">Multi-pass membrane protein</topology>
    </subcellularLocation>
</comment>
<evidence type="ECO:0000256" key="10">
    <source>
        <dbReference type="SAM" id="Phobius"/>
    </source>
</evidence>
<evidence type="ECO:0008006" key="13">
    <source>
        <dbReference type="Google" id="ProtNLM"/>
    </source>
</evidence>
<dbReference type="PANTHER" id="PTHR21072">
    <property type="entry name" value="GPI TRANSAMIDASE COMPONENT PIG-S"/>
    <property type="match status" value="1"/>
</dbReference>
<evidence type="ECO:0000256" key="7">
    <source>
        <dbReference type="ARBA" id="ARBA00022989"/>
    </source>
</evidence>
<evidence type="ECO:0000256" key="6">
    <source>
        <dbReference type="ARBA" id="ARBA00022824"/>
    </source>
</evidence>
<evidence type="ECO:0000256" key="9">
    <source>
        <dbReference type="ARBA" id="ARBA00023180"/>
    </source>
</evidence>
<evidence type="ECO:0000256" key="5">
    <source>
        <dbReference type="ARBA" id="ARBA00022692"/>
    </source>
</evidence>
<dbReference type="InterPro" id="IPR019540">
    <property type="entry name" value="PtdIno-glycan_biosynth_class_S"/>
</dbReference>
<dbReference type="GO" id="GO:0042765">
    <property type="term" value="C:GPI-anchor transamidase complex"/>
    <property type="evidence" value="ECO:0007669"/>
    <property type="project" value="InterPro"/>
</dbReference>
<keyword evidence="4" id="KW-0337">GPI-anchor biosynthesis</keyword>
<comment type="similarity">
    <text evidence="3">Belongs to the PIGS family.</text>
</comment>
<name>A0A8H5BVM3_9AGAR</name>
<dbReference type="GO" id="GO:0006506">
    <property type="term" value="P:GPI anchor biosynthetic process"/>
    <property type="evidence" value="ECO:0007669"/>
    <property type="project" value="UniProtKB-UniPathway"/>
</dbReference>
<evidence type="ECO:0000256" key="2">
    <source>
        <dbReference type="ARBA" id="ARBA00004687"/>
    </source>
</evidence>
<dbReference type="EMBL" id="JAACJK010000117">
    <property type="protein sequence ID" value="KAF5330066.1"/>
    <property type="molecule type" value="Genomic_DNA"/>
</dbReference>